<dbReference type="CDD" id="cd09272">
    <property type="entry name" value="RNase_HI_RT_Ty1"/>
    <property type="match status" value="1"/>
</dbReference>
<comment type="caution">
    <text evidence="1">The sequence shown here is derived from an EMBL/GenBank/DDBJ whole genome shotgun (WGS) entry which is preliminary data.</text>
</comment>
<name>A0AAV1ZXI3_9ARAC</name>
<gene>
    <name evidence="1" type="ORF">LARSCL_LOCUS8381</name>
</gene>
<dbReference type="PANTHER" id="PTHR11439">
    <property type="entry name" value="GAG-POL-RELATED RETROTRANSPOSON"/>
    <property type="match status" value="1"/>
</dbReference>
<evidence type="ECO:0000313" key="1">
    <source>
        <dbReference type="EMBL" id="CAL1275936.1"/>
    </source>
</evidence>
<organism evidence="1 2">
    <name type="scientific">Larinioides sclopetarius</name>
    <dbReference type="NCBI Taxonomy" id="280406"/>
    <lineage>
        <taxon>Eukaryota</taxon>
        <taxon>Metazoa</taxon>
        <taxon>Ecdysozoa</taxon>
        <taxon>Arthropoda</taxon>
        <taxon>Chelicerata</taxon>
        <taxon>Arachnida</taxon>
        <taxon>Araneae</taxon>
        <taxon>Araneomorphae</taxon>
        <taxon>Entelegynae</taxon>
        <taxon>Araneoidea</taxon>
        <taxon>Araneidae</taxon>
        <taxon>Larinioides</taxon>
    </lineage>
</organism>
<dbReference type="AlphaFoldDB" id="A0AAV1ZXI3"/>
<dbReference type="InterPro" id="IPR043502">
    <property type="entry name" value="DNA/RNA_pol_sf"/>
</dbReference>
<dbReference type="PANTHER" id="PTHR11439:SF467">
    <property type="entry name" value="INTEGRASE CATALYTIC DOMAIN-CONTAINING PROTEIN"/>
    <property type="match status" value="1"/>
</dbReference>
<accession>A0AAV1ZXI3</accession>
<dbReference type="Proteomes" id="UP001497382">
    <property type="component" value="Unassembled WGS sequence"/>
</dbReference>
<sequence>MRQARVNVYSKACKIVQWPKGNHQIWKRAALKQNLPRAKQGEPQCIAAKSVLRYLKGRKNRGLTFLPAERPLVGFVDADWASNITNRKSHSGCVLKFANRGISRENKKQPYVALFSTEAEYIALSECAKEIVYLRSFINELHDSADETPTLVFYDSQAAQKLIQNLIFHSHTRHIVILCHYIHEVYELSVLKITYIPTDQMAGYILT</sequence>
<dbReference type="GO" id="GO:0071897">
    <property type="term" value="P:DNA biosynthetic process"/>
    <property type="evidence" value="ECO:0007669"/>
    <property type="project" value="UniProtKB-ARBA"/>
</dbReference>
<keyword evidence="2" id="KW-1185">Reference proteome</keyword>
<evidence type="ECO:0000313" key="2">
    <source>
        <dbReference type="Proteomes" id="UP001497382"/>
    </source>
</evidence>
<dbReference type="EMBL" id="CAXIEN010000089">
    <property type="protein sequence ID" value="CAL1275936.1"/>
    <property type="molecule type" value="Genomic_DNA"/>
</dbReference>
<protein>
    <submittedName>
        <fullName evidence="1">Uncharacterized protein</fullName>
    </submittedName>
</protein>
<proteinExistence type="predicted"/>
<dbReference type="SUPFAM" id="SSF56672">
    <property type="entry name" value="DNA/RNA polymerases"/>
    <property type="match status" value="1"/>
</dbReference>
<reference evidence="1 2" key="1">
    <citation type="submission" date="2024-04" db="EMBL/GenBank/DDBJ databases">
        <authorList>
            <person name="Rising A."/>
            <person name="Reimegard J."/>
            <person name="Sonavane S."/>
            <person name="Akerstrom W."/>
            <person name="Nylinder S."/>
            <person name="Hedman E."/>
            <person name="Kallberg Y."/>
        </authorList>
    </citation>
    <scope>NUCLEOTIDE SEQUENCE [LARGE SCALE GENOMIC DNA]</scope>
</reference>